<comment type="caution">
    <text evidence="1">The sequence shown here is derived from an EMBL/GenBank/DDBJ whole genome shotgun (WGS) entry which is preliminary data.</text>
</comment>
<sequence length="110" mass="11490">MAGSDTVSGQEGAQRLKTFLGDVSDCDLAAFSQAEAQNCCQRVGAERDGSLRLRFALTANHGGDGTRSPVSACRQGATAIASPAMGQSGYANLAHLTPEPFWSRVSRAMI</sequence>
<dbReference type="EMBL" id="PVWK01000051">
    <property type="protein sequence ID" value="PSB30541.1"/>
    <property type="molecule type" value="Genomic_DNA"/>
</dbReference>
<reference evidence="1 2" key="2">
    <citation type="submission" date="2018-03" db="EMBL/GenBank/DDBJ databases">
        <title>The ancient ancestry and fast evolution of plastids.</title>
        <authorList>
            <person name="Moore K.R."/>
            <person name="Magnabosco C."/>
            <person name="Momper L."/>
            <person name="Gold D.A."/>
            <person name="Bosak T."/>
            <person name="Fournier G.P."/>
        </authorList>
    </citation>
    <scope>NUCLEOTIDE SEQUENCE [LARGE SCALE GENOMIC DNA]</scope>
    <source>
        <strain evidence="1 2">ULC18</strain>
    </source>
</reference>
<dbReference type="Proteomes" id="UP000239576">
    <property type="component" value="Unassembled WGS sequence"/>
</dbReference>
<accession>A0A2T1ECV7</accession>
<name>A0A2T1ECV7_9CYAN</name>
<reference evidence="2" key="1">
    <citation type="submission" date="2018-02" db="EMBL/GenBank/DDBJ databases">
        <authorList>
            <person name="Moore K."/>
            <person name="Momper L."/>
        </authorList>
    </citation>
    <scope>NUCLEOTIDE SEQUENCE [LARGE SCALE GENOMIC DNA]</scope>
    <source>
        <strain evidence="2">ULC18</strain>
    </source>
</reference>
<organism evidence="1 2">
    <name type="scientific">Stenomitos frigidus ULC18</name>
    <dbReference type="NCBI Taxonomy" id="2107698"/>
    <lineage>
        <taxon>Bacteria</taxon>
        <taxon>Bacillati</taxon>
        <taxon>Cyanobacteriota</taxon>
        <taxon>Cyanophyceae</taxon>
        <taxon>Leptolyngbyales</taxon>
        <taxon>Leptolyngbyaceae</taxon>
        <taxon>Stenomitos</taxon>
    </lineage>
</organism>
<evidence type="ECO:0000313" key="1">
    <source>
        <dbReference type="EMBL" id="PSB30541.1"/>
    </source>
</evidence>
<dbReference type="AlphaFoldDB" id="A0A2T1ECV7"/>
<gene>
    <name evidence="1" type="ORF">C7B82_08835</name>
</gene>
<evidence type="ECO:0000313" key="2">
    <source>
        <dbReference type="Proteomes" id="UP000239576"/>
    </source>
</evidence>
<proteinExistence type="predicted"/>
<keyword evidence="2" id="KW-1185">Reference proteome</keyword>
<protein>
    <submittedName>
        <fullName evidence="1">Uncharacterized protein</fullName>
    </submittedName>
</protein>